<comment type="caution">
    <text evidence="4">The sequence shown here is derived from an EMBL/GenBank/DDBJ whole genome shotgun (WGS) entry which is preliminary data.</text>
</comment>
<gene>
    <name evidence="4" type="ORF">FCM35_KLT06603</name>
</gene>
<evidence type="ECO:0000313" key="5">
    <source>
        <dbReference type="Proteomes" id="UP000623129"/>
    </source>
</evidence>
<dbReference type="PANTHER" id="PTHR10351">
    <property type="entry name" value="TRANSCRIPTION FACTOR BTF3 FAMILY MEMBER"/>
    <property type="match status" value="1"/>
</dbReference>
<proteinExistence type="inferred from homology"/>
<feature type="compositionally biased region" description="Low complexity" evidence="2">
    <location>
        <begin position="211"/>
        <end position="220"/>
    </location>
</feature>
<reference evidence="4" key="1">
    <citation type="submission" date="2020-01" db="EMBL/GenBank/DDBJ databases">
        <title>Genome sequence of Kobresia littledalei, the first chromosome-level genome in the family Cyperaceae.</title>
        <authorList>
            <person name="Qu G."/>
        </authorList>
    </citation>
    <scope>NUCLEOTIDE SEQUENCE</scope>
    <source>
        <strain evidence="4">C.B.Clarke</strain>
        <tissue evidence="4">Leaf</tissue>
    </source>
</reference>
<feature type="domain" description="NAC-A/B" evidence="3">
    <location>
        <begin position="144"/>
        <end position="174"/>
    </location>
</feature>
<accession>A0A833QVM8</accession>
<dbReference type="EMBL" id="SWLB01000016">
    <property type="protein sequence ID" value="KAF3327997.1"/>
    <property type="molecule type" value="Genomic_DNA"/>
</dbReference>
<evidence type="ECO:0000256" key="2">
    <source>
        <dbReference type="SAM" id="MobiDB-lite"/>
    </source>
</evidence>
<evidence type="ECO:0000259" key="3">
    <source>
        <dbReference type="Pfam" id="PF01849"/>
    </source>
</evidence>
<dbReference type="InterPro" id="IPR002715">
    <property type="entry name" value="Nas_poly-pep-assoc_cplx_dom"/>
</dbReference>
<dbReference type="OrthoDB" id="4062651at2759"/>
<comment type="similarity">
    <text evidence="1">Belongs to the NAC-beta family.</text>
</comment>
<evidence type="ECO:0000256" key="1">
    <source>
        <dbReference type="ARBA" id="ARBA00005296"/>
    </source>
</evidence>
<keyword evidence="5" id="KW-1185">Reference proteome</keyword>
<dbReference type="Proteomes" id="UP000623129">
    <property type="component" value="Unassembled WGS sequence"/>
</dbReference>
<sequence>MVASCRRFDEVVDPSIEMKPSTRAIKRAFLTTLRCVDTDADKKPKMWRWYAYLTLMSPSVVRLLDALRRDNIDPTLRRGKLKLLVSERTNVLTNYDNIDYYKYNNIDFGEESEISPVGYASTSSIASGSNDLRGLEETIKKQLSDKKLLENQNPKVQASIAANTWVVSGSPQTKSKLSFVSFFILSPDKLHNLRRIAEQFQKEAADKVGPADGAATAGATVEDDDDVPDLVPGVTFEEVAATEEEKAKA</sequence>
<dbReference type="Gene3D" id="2.20.70.30">
    <property type="entry name" value="Nascent polypeptide-associated complex domain"/>
    <property type="match status" value="1"/>
</dbReference>
<feature type="region of interest" description="Disordered" evidence="2">
    <location>
        <begin position="204"/>
        <end position="230"/>
    </location>
</feature>
<dbReference type="InterPro" id="IPR038187">
    <property type="entry name" value="NAC_A/B_dom_sf"/>
</dbReference>
<dbReference type="AlphaFoldDB" id="A0A833QVM8"/>
<name>A0A833QVM8_9POAL</name>
<dbReference type="InterPro" id="IPR039370">
    <property type="entry name" value="BTF3"/>
</dbReference>
<dbReference type="Pfam" id="PF01849">
    <property type="entry name" value="NAC"/>
    <property type="match status" value="1"/>
</dbReference>
<organism evidence="4 5">
    <name type="scientific">Carex littledalei</name>
    <dbReference type="NCBI Taxonomy" id="544730"/>
    <lineage>
        <taxon>Eukaryota</taxon>
        <taxon>Viridiplantae</taxon>
        <taxon>Streptophyta</taxon>
        <taxon>Embryophyta</taxon>
        <taxon>Tracheophyta</taxon>
        <taxon>Spermatophyta</taxon>
        <taxon>Magnoliopsida</taxon>
        <taxon>Liliopsida</taxon>
        <taxon>Poales</taxon>
        <taxon>Cyperaceae</taxon>
        <taxon>Cyperoideae</taxon>
        <taxon>Cariceae</taxon>
        <taxon>Carex</taxon>
        <taxon>Carex subgen. Euthyceras</taxon>
    </lineage>
</organism>
<protein>
    <recommendedName>
        <fullName evidence="3">NAC-A/B domain-containing protein</fullName>
    </recommendedName>
</protein>
<evidence type="ECO:0000313" key="4">
    <source>
        <dbReference type="EMBL" id="KAF3327997.1"/>
    </source>
</evidence>